<evidence type="ECO:0000256" key="2">
    <source>
        <dbReference type="SAM" id="SignalP"/>
    </source>
</evidence>
<reference evidence="3 4" key="1">
    <citation type="journal article" date="2015" name="Plant Cell">
        <title>Oil accumulation by the oleaginous diatom Fistulifera solaris as revealed by the genome and transcriptome.</title>
        <authorList>
            <person name="Tanaka T."/>
            <person name="Maeda Y."/>
            <person name="Veluchamy A."/>
            <person name="Tanaka M."/>
            <person name="Abida H."/>
            <person name="Marechal E."/>
            <person name="Bowler C."/>
            <person name="Muto M."/>
            <person name="Sunaga Y."/>
            <person name="Tanaka M."/>
            <person name="Yoshino T."/>
            <person name="Taniguchi T."/>
            <person name="Fukuda Y."/>
            <person name="Nemoto M."/>
            <person name="Matsumoto M."/>
            <person name="Wong P.S."/>
            <person name="Aburatani S."/>
            <person name="Fujibuchi W."/>
        </authorList>
    </citation>
    <scope>NUCLEOTIDE SEQUENCE [LARGE SCALE GENOMIC DNA]</scope>
    <source>
        <strain evidence="3 4">JPCC DA0580</strain>
    </source>
</reference>
<feature type="region of interest" description="Disordered" evidence="1">
    <location>
        <begin position="207"/>
        <end position="240"/>
    </location>
</feature>
<evidence type="ECO:0000256" key="1">
    <source>
        <dbReference type="SAM" id="MobiDB-lite"/>
    </source>
</evidence>
<accession>A0A1Z5KED4</accession>
<proteinExistence type="predicted"/>
<dbReference type="EMBL" id="BDSP01000212">
    <property type="protein sequence ID" value="GAX24643.1"/>
    <property type="molecule type" value="Genomic_DNA"/>
</dbReference>
<feature type="signal peptide" evidence="2">
    <location>
        <begin position="1"/>
        <end position="25"/>
    </location>
</feature>
<evidence type="ECO:0000313" key="4">
    <source>
        <dbReference type="Proteomes" id="UP000198406"/>
    </source>
</evidence>
<dbReference type="InParanoid" id="A0A1Z5KED4"/>
<organism evidence="3 4">
    <name type="scientific">Fistulifera solaris</name>
    <name type="common">Oleaginous diatom</name>
    <dbReference type="NCBI Taxonomy" id="1519565"/>
    <lineage>
        <taxon>Eukaryota</taxon>
        <taxon>Sar</taxon>
        <taxon>Stramenopiles</taxon>
        <taxon>Ochrophyta</taxon>
        <taxon>Bacillariophyta</taxon>
        <taxon>Bacillariophyceae</taxon>
        <taxon>Bacillariophycidae</taxon>
        <taxon>Naviculales</taxon>
        <taxon>Naviculaceae</taxon>
        <taxon>Fistulifera</taxon>
    </lineage>
</organism>
<keyword evidence="2" id="KW-0732">Signal</keyword>
<protein>
    <recommendedName>
        <fullName evidence="5">Ribosome maturation factor RimP N-terminal domain-containing protein</fullName>
    </recommendedName>
</protein>
<feature type="chain" id="PRO_5013074564" description="Ribosome maturation factor RimP N-terminal domain-containing protein" evidence="2">
    <location>
        <begin position="26"/>
        <end position="379"/>
    </location>
</feature>
<evidence type="ECO:0000313" key="3">
    <source>
        <dbReference type="EMBL" id="GAX24643.1"/>
    </source>
</evidence>
<dbReference type="OrthoDB" id="44069at2759"/>
<keyword evidence="4" id="KW-1185">Reference proteome</keyword>
<comment type="caution">
    <text evidence="3">The sequence shown here is derived from an EMBL/GenBank/DDBJ whole genome shotgun (WGS) entry which is preliminary data.</text>
</comment>
<sequence length="379" mass="42709">MLTNLSVLFSLSQASFLIGPSLVSAFSVQIPAQRTSFSLQAKKPSLVSDPYGPSPDLQVNNIEEIDAEDVPELREFMRASELPTPIPHQPWRKGELAGCEAPIAAEWRREAEDIIYKAAELVGGEVLDVTWFLTAVLITIDPDVLPENYMFDSASTVINVKEPRDPVFFDPTDPNPEPIWDDEDDVLYQRQTPEEIAEAKDRLARMYVPKDKDDDSDEEHIPDSDPRKDDRTLYMNEETRSEVAMKVTDEAQLREAENEQPIDIDSIRINTAAISIIADAILKALKEEEDRLQILTRHEVVLSSPGPPDVIETQRQFDAYRGTRVLVETKDPFDSNRTLLGKIVDRNSMDLILNQKGRMVTVPLNFVKCVRLPPSKVAA</sequence>
<gene>
    <name evidence="3" type="ORF">FisN_21Lh255</name>
</gene>
<evidence type="ECO:0008006" key="5">
    <source>
        <dbReference type="Google" id="ProtNLM"/>
    </source>
</evidence>
<dbReference type="InterPro" id="IPR036847">
    <property type="entry name" value="RimP_C_sf"/>
</dbReference>
<name>A0A1Z5KED4_FISSO</name>
<dbReference type="Proteomes" id="UP000198406">
    <property type="component" value="Unassembled WGS sequence"/>
</dbReference>
<dbReference type="AlphaFoldDB" id="A0A1Z5KED4"/>
<dbReference type="SUPFAM" id="SSF74942">
    <property type="entry name" value="YhbC-like, C-terminal domain"/>
    <property type="match status" value="1"/>
</dbReference>